<gene>
    <name evidence="6" type="primary">flgA</name>
    <name evidence="6" type="ORF">F1188_05360</name>
</gene>
<evidence type="ECO:0000256" key="1">
    <source>
        <dbReference type="ARBA" id="ARBA00004418"/>
    </source>
</evidence>
<dbReference type="InterPro" id="IPR017585">
    <property type="entry name" value="SAF_FlgA"/>
</dbReference>
<comment type="caution">
    <text evidence="6">The sequence shown here is derived from an EMBL/GenBank/DDBJ whole genome shotgun (WGS) entry which is preliminary data.</text>
</comment>
<evidence type="ECO:0000256" key="2">
    <source>
        <dbReference type="ARBA" id="ARBA00022729"/>
    </source>
</evidence>
<keyword evidence="2" id="KW-0732">Signal</keyword>
<dbReference type="EMBL" id="VWPJ01000003">
    <property type="protein sequence ID" value="KAA5606757.1"/>
    <property type="molecule type" value="Genomic_DNA"/>
</dbReference>
<keyword evidence="3" id="KW-0574">Periplasm</keyword>
<dbReference type="Gene3D" id="2.30.30.760">
    <property type="match status" value="1"/>
</dbReference>
<dbReference type="SMART" id="SM00858">
    <property type="entry name" value="SAF"/>
    <property type="match status" value="1"/>
</dbReference>
<dbReference type="InterPro" id="IPR039246">
    <property type="entry name" value="Flagellar_FlgA"/>
</dbReference>
<dbReference type="Proteomes" id="UP000324065">
    <property type="component" value="Unassembled WGS sequence"/>
</dbReference>
<evidence type="ECO:0000313" key="7">
    <source>
        <dbReference type="Proteomes" id="UP000324065"/>
    </source>
</evidence>
<dbReference type="Gene3D" id="3.90.1210.10">
    <property type="entry name" value="Antifreeze-like/N-acetylneuraminic acid synthase C-terminal domain"/>
    <property type="match status" value="1"/>
</dbReference>
<keyword evidence="6" id="KW-0282">Flagellum</keyword>
<feature type="domain" description="SAF" evidence="5">
    <location>
        <begin position="293"/>
        <end position="355"/>
    </location>
</feature>
<dbReference type="PANTHER" id="PTHR36307:SF1">
    <property type="entry name" value="FLAGELLA BASAL BODY P-RING FORMATION PROTEIN FLGA"/>
    <property type="match status" value="1"/>
</dbReference>
<accession>A0A5M6IFP9</accession>
<dbReference type="InterPro" id="IPR013974">
    <property type="entry name" value="SAF"/>
</dbReference>
<keyword evidence="6" id="KW-0969">Cilium</keyword>
<name>A0A5M6IFP9_9PROT</name>
<keyword evidence="6" id="KW-0966">Cell projection</keyword>
<dbReference type="OrthoDB" id="7727421at2"/>
<dbReference type="GO" id="GO:0044780">
    <property type="term" value="P:bacterial-type flagellum assembly"/>
    <property type="evidence" value="ECO:0007669"/>
    <property type="project" value="InterPro"/>
</dbReference>
<evidence type="ECO:0000256" key="4">
    <source>
        <dbReference type="SAM" id="Phobius"/>
    </source>
</evidence>
<organism evidence="6 7">
    <name type="scientific">Roseospira marina</name>
    <dbReference type="NCBI Taxonomy" id="140057"/>
    <lineage>
        <taxon>Bacteria</taxon>
        <taxon>Pseudomonadati</taxon>
        <taxon>Pseudomonadota</taxon>
        <taxon>Alphaproteobacteria</taxon>
        <taxon>Rhodospirillales</taxon>
        <taxon>Rhodospirillaceae</taxon>
        <taxon>Roseospira</taxon>
    </lineage>
</organism>
<dbReference type="AlphaFoldDB" id="A0A5M6IFP9"/>
<dbReference type="PANTHER" id="PTHR36307">
    <property type="entry name" value="FLAGELLA BASAL BODY P-RING FORMATION PROTEIN FLGA"/>
    <property type="match status" value="1"/>
</dbReference>
<comment type="subcellular location">
    <subcellularLocation>
        <location evidence="1">Periplasm</location>
    </subcellularLocation>
</comment>
<keyword evidence="4" id="KW-1133">Transmembrane helix</keyword>
<keyword evidence="7" id="KW-1185">Reference proteome</keyword>
<evidence type="ECO:0000313" key="6">
    <source>
        <dbReference type="EMBL" id="KAA5606757.1"/>
    </source>
</evidence>
<dbReference type="NCBIfam" id="TIGR03170">
    <property type="entry name" value="flgA_cterm"/>
    <property type="match status" value="1"/>
</dbReference>
<evidence type="ECO:0000256" key="3">
    <source>
        <dbReference type="ARBA" id="ARBA00022764"/>
    </source>
</evidence>
<reference evidence="6 7" key="1">
    <citation type="submission" date="2019-09" db="EMBL/GenBank/DDBJ databases">
        <title>Genome sequence of Roseospira marina, one of the more divergent members of the non-sulfur purple photosynthetic bacterial family, the Rhodospirillaceae.</title>
        <authorList>
            <person name="Meyer T."/>
            <person name="Kyndt J."/>
        </authorList>
    </citation>
    <scope>NUCLEOTIDE SEQUENCE [LARGE SCALE GENOMIC DNA]</scope>
    <source>
        <strain evidence="6 7">DSM 15113</strain>
    </source>
</reference>
<dbReference type="Pfam" id="PF13144">
    <property type="entry name" value="ChapFlgA"/>
    <property type="match status" value="1"/>
</dbReference>
<keyword evidence="4" id="KW-0812">Transmembrane</keyword>
<dbReference type="RefSeq" id="WP_150061358.1">
    <property type="nucleotide sequence ID" value="NZ_JACHII010000005.1"/>
</dbReference>
<dbReference type="CDD" id="cd11614">
    <property type="entry name" value="SAF_CpaB_FlgA_like"/>
    <property type="match status" value="1"/>
</dbReference>
<feature type="transmembrane region" description="Helical" evidence="4">
    <location>
        <begin position="39"/>
        <end position="59"/>
    </location>
</feature>
<sequence length="426" mass="45146">MIDRRFRRRCSPSPARLGWGRLSRGCGAAHGRIRTGRGFAFGAAFGLAAGLALLLTAPLGGSGVAHANEVVMPVAAAGAVSADPGGTPAGAEAAAPLPDITALADALVNAATRRSVLDGTSSDGRGVGGMVRAVLRPEVTIERPLLQLGDVFGGLPKEVASVPVGHAPDPGGRLVLDAAYLEALATDYGVDWRPASRFVQAIVSRTGYPIGRVHAVEALRARLLDEGMPPEAEVDVNMFTIQAVVGTPEEARVAVRDLYYDNRTGRFNALLQVPAEGPNARPVRLTGSVHVSVDVPVLIRPIRRDMVITEADLGWDSVRRSDLRPDILLDPEDLLGRAARYGIQAGRPVRVNQVRLPELIHRNGLVTMVLETPFMTVTARGRALESGARGETVRIANLASDKEVLAVVTGRDTVQVRMDLVTVATR</sequence>
<protein>
    <submittedName>
        <fullName evidence="6">Flagellar basal body P-ring formation protein FlgA</fullName>
    </submittedName>
</protein>
<keyword evidence="4" id="KW-0472">Membrane</keyword>
<dbReference type="GO" id="GO:0042597">
    <property type="term" value="C:periplasmic space"/>
    <property type="evidence" value="ECO:0007669"/>
    <property type="project" value="UniProtKB-SubCell"/>
</dbReference>
<evidence type="ECO:0000259" key="5">
    <source>
        <dbReference type="SMART" id="SM00858"/>
    </source>
</evidence>
<proteinExistence type="predicted"/>